<dbReference type="Proteomes" id="UP001066276">
    <property type="component" value="Chromosome 11"/>
</dbReference>
<reference evidence="2" key="1">
    <citation type="journal article" date="2022" name="bioRxiv">
        <title>Sequencing and chromosome-scale assembly of the giantPleurodeles waltlgenome.</title>
        <authorList>
            <person name="Brown T."/>
            <person name="Elewa A."/>
            <person name="Iarovenko S."/>
            <person name="Subramanian E."/>
            <person name="Araus A.J."/>
            <person name="Petzold A."/>
            <person name="Susuki M."/>
            <person name="Suzuki K.-i.T."/>
            <person name="Hayashi T."/>
            <person name="Toyoda A."/>
            <person name="Oliveira C."/>
            <person name="Osipova E."/>
            <person name="Leigh N.D."/>
            <person name="Simon A."/>
            <person name="Yun M.H."/>
        </authorList>
    </citation>
    <scope>NUCLEOTIDE SEQUENCE</scope>
    <source>
        <strain evidence="2">20211129_DDA</strain>
        <tissue evidence="2">Liver</tissue>
    </source>
</reference>
<dbReference type="EMBL" id="JANPWB010000015">
    <property type="protein sequence ID" value="KAJ1090105.1"/>
    <property type="molecule type" value="Genomic_DNA"/>
</dbReference>
<keyword evidence="3" id="KW-1185">Reference proteome</keyword>
<comment type="caution">
    <text evidence="2">The sequence shown here is derived from an EMBL/GenBank/DDBJ whole genome shotgun (WGS) entry which is preliminary data.</text>
</comment>
<dbReference type="AlphaFoldDB" id="A0AAV7LER5"/>
<feature type="compositionally biased region" description="Polar residues" evidence="1">
    <location>
        <begin position="30"/>
        <end position="43"/>
    </location>
</feature>
<protein>
    <submittedName>
        <fullName evidence="2">Uncharacterized protein</fullName>
    </submittedName>
</protein>
<accession>A0AAV7LER5</accession>
<evidence type="ECO:0000256" key="1">
    <source>
        <dbReference type="SAM" id="MobiDB-lite"/>
    </source>
</evidence>
<evidence type="ECO:0000313" key="2">
    <source>
        <dbReference type="EMBL" id="KAJ1090105.1"/>
    </source>
</evidence>
<proteinExistence type="predicted"/>
<name>A0AAV7LER5_PLEWA</name>
<gene>
    <name evidence="2" type="ORF">NDU88_003243</name>
</gene>
<feature type="region of interest" description="Disordered" evidence="1">
    <location>
        <begin position="1"/>
        <end position="46"/>
    </location>
</feature>
<sequence length="93" mass="10263">MTPYLPSIMGKPFKEKEGMEQGGPKELCSPGSTDAVPTSQAYTGQPPEMELQDIVASRKELEVKIDTIATDLGILRDDHRKLTDRVSSTERTL</sequence>
<evidence type="ECO:0000313" key="3">
    <source>
        <dbReference type="Proteomes" id="UP001066276"/>
    </source>
</evidence>
<organism evidence="2 3">
    <name type="scientific">Pleurodeles waltl</name>
    <name type="common">Iberian ribbed newt</name>
    <dbReference type="NCBI Taxonomy" id="8319"/>
    <lineage>
        <taxon>Eukaryota</taxon>
        <taxon>Metazoa</taxon>
        <taxon>Chordata</taxon>
        <taxon>Craniata</taxon>
        <taxon>Vertebrata</taxon>
        <taxon>Euteleostomi</taxon>
        <taxon>Amphibia</taxon>
        <taxon>Batrachia</taxon>
        <taxon>Caudata</taxon>
        <taxon>Salamandroidea</taxon>
        <taxon>Salamandridae</taxon>
        <taxon>Pleurodelinae</taxon>
        <taxon>Pleurodeles</taxon>
    </lineage>
</organism>